<gene>
    <name evidence="3" type="ORF">BOTBODRAFT_177148</name>
</gene>
<protein>
    <recommendedName>
        <fullName evidence="5">Major facilitator superfamily (MFS) profile domain-containing protein</fullName>
    </recommendedName>
</protein>
<feature type="signal peptide" evidence="2">
    <location>
        <begin position="1"/>
        <end position="19"/>
    </location>
</feature>
<comment type="subcellular location">
    <subcellularLocation>
        <location evidence="1">Membrane</location>
        <topology evidence="1">Multi-pass membrane protein</topology>
    </subcellularLocation>
</comment>
<evidence type="ECO:0000256" key="1">
    <source>
        <dbReference type="ARBA" id="ARBA00004141"/>
    </source>
</evidence>
<dbReference type="Proteomes" id="UP000027195">
    <property type="component" value="Unassembled WGS sequence"/>
</dbReference>
<dbReference type="SUPFAM" id="SSF103473">
    <property type="entry name" value="MFS general substrate transporter"/>
    <property type="match status" value="1"/>
</dbReference>
<feature type="chain" id="PRO_5001644435" description="Major facilitator superfamily (MFS) profile domain-containing protein" evidence="2">
    <location>
        <begin position="20"/>
        <end position="283"/>
    </location>
</feature>
<proteinExistence type="predicted"/>
<evidence type="ECO:0000313" key="4">
    <source>
        <dbReference type="Proteomes" id="UP000027195"/>
    </source>
</evidence>
<dbReference type="Gene3D" id="1.20.1250.20">
    <property type="entry name" value="MFS general substrate transporter like domains"/>
    <property type="match status" value="1"/>
</dbReference>
<dbReference type="GO" id="GO:0022857">
    <property type="term" value="F:transmembrane transporter activity"/>
    <property type="evidence" value="ECO:0007669"/>
    <property type="project" value="InterPro"/>
</dbReference>
<keyword evidence="4" id="KW-1185">Reference proteome</keyword>
<dbReference type="EMBL" id="KL198057">
    <property type="protein sequence ID" value="KDQ11528.1"/>
    <property type="molecule type" value="Genomic_DNA"/>
</dbReference>
<sequence>MFSITPLLLLSLTAERAEARSKVAATSCVLAGGLIGVPLARVLPGVAAQYSDFRSIYWVSVSGQYAVLSLLYFTLPEDAAPTMLYEKGAATTYAGTIRATINHALTEPLLIQSSLVTIASSATFGSSWVTATFLLSDSPHSFSTHQTGLFGLIGLAGVASSLLIGHSVDKILPPMVTVMSAVLMTLSQTIQLSFGGDSILAIIIAFLCLEVAWHVQQISLSATVSGISAESRTRLNTILMISICLGQAMGTSIGPKIFLAYGYRFAAVVHLARAAWQLLAFIL</sequence>
<reference evidence="4" key="1">
    <citation type="journal article" date="2014" name="Proc. Natl. Acad. Sci. U.S.A.">
        <title>Extensive sampling of basidiomycete genomes demonstrates inadequacy of the white-rot/brown-rot paradigm for wood decay fungi.</title>
        <authorList>
            <person name="Riley R."/>
            <person name="Salamov A.A."/>
            <person name="Brown D.W."/>
            <person name="Nagy L.G."/>
            <person name="Floudas D."/>
            <person name="Held B.W."/>
            <person name="Levasseur A."/>
            <person name="Lombard V."/>
            <person name="Morin E."/>
            <person name="Otillar R."/>
            <person name="Lindquist E.A."/>
            <person name="Sun H."/>
            <person name="LaButti K.M."/>
            <person name="Schmutz J."/>
            <person name="Jabbour D."/>
            <person name="Luo H."/>
            <person name="Baker S.E."/>
            <person name="Pisabarro A.G."/>
            <person name="Walton J.D."/>
            <person name="Blanchette R.A."/>
            <person name="Henrissat B."/>
            <person name="Martin F."/>
            <person name="Cullen D."/>
            <person name="Hibbett D.S."/>
            <person name="Grigoriev I.V."/>
        </authorList>
    </citation>
    <scope>NUCLEOTIDE SEQUENCE [LARGE SCALE GENOMIC DNA]</scope>
    <source>
        <strain evidence="4">FD-172 SS1</strain>
    </source>
</reference>
<evidence type="ECO:0000256" key="2">
    <source>
        <dbReference type="SAM" id="SignalP"/>
    </source>
</evidence>
<evidence type="ECO:0000313" key="3">
    <source>
        <dbReference type="EMBL" id="KDQ11528.1"/>
    </source>
</evidence>
<dbReference type="AlphaFoldDB" id="A0A067M6X0"/>
<dbReference type="OrthoDB" id="2105912at2759"/>
<dbReference type="GO" id="GO:0016020">
    <property type="term" value="C:membrane"/>
    <property type="evidence" value="ECO:0007669"/>
    <property type="project" value="UniProtKB-SubCell"/>
</dbReference>
<dbReference type="PANTHER" id="PTHR42910:SF1">
    <property type="entry name" value="MAJOR FACILITATOR SUPERFAMILY (MFS) PROFILE DOMAIN-CONTAINING PROTEIN"/>
    <property type="match status" value="1"/>
</dbReference>
<dbReference type="PANTHER" id="PTHR42910">
    <property type="entry name" value="TRANSPORTER SCO4007-RELATED"/>
    <property type="match status" value="1"/>
</dbReference>
<name>A0A067M6X0_BOTB1</name>
<dbReference type="InterPro" id="IPR011701">
    <property type="entry name" value="MFS"/>
</dbReference>
<dbReference type="HOGENOM" id="CLU_001265_23_3_1"/>
<keyword evidence="2" id="KW-0732">Signal</keyword>
<accession>A0A067M6X0</accession>
<organism evidence="3 4">
    <name type="scientific">Botryobasidium botryosum (strain FD-172 SS1)</name>
    <dbReference type="NCBI Taxonomy" id="930990"/>
    <lineage>
        <taxon>Eukaryota</taxon>
        <taxon>Fungi</taxon>
        <taxon>Dikarya</taxon>
        <taxon>Basidiomycota</taxon>
        <taxon>Agaricomycotina</taxon>
        <taxon>Agaricomycetes</taxon>
        <taxon>Cantharellales</taxon>
        <taxon>Botryobasidiaceae</taxon>
        <taxon>Botryobasidium</taxon>
    </lineage>
</organism>
<dbReference type="InParanoid" id="A0A067M6X0"/>
<dbReference type="Pfam" id="PF07690">
    <property type="entry name" value="MFS_1"/>
    <property type="match status" value="1"/>
</dbReference>
<evidence type="ECO:0008006" key="5">
    <source>
        <dbReference type="Google" id="ProtNLM"/>
    </source>
</evidence>
<dbReference type="InterPro" id="IPR036259">
    <property type="entry name" value="MFS_trans_sf"/>
</dbReference>